<dbReference type="Proteomes" id="UP001500221">
    <property type="component" value="Unassembled WGS sequence"/>
</dbReference>
<evidence type="ECO:0008006" key="3">
    <source>
        <dbReference type="Google" id="ProtNLM"/>
    </source>
</evidence>
<evidence type="ECO:0000313" key="2">
    <source>
        <dbReference type="Proteomes" id="UP001500221"/>
    </source>
</evidence>
<dbReference type="CDD" id="cd07067">
    <property type="entry name" value="HP_PGM_like"/>
    <property type="match status" value="1"/>
</dbReference>
<evidence type="ECO:0000313" key="1">
    <source>
        <dbReference type="EMBL" id="GAA5156387.1"/>
    </source>
</evidence>
<accession>A0ABP9Q6C9</accession>
<organism evidence="1 2">
    <name type="scientific">Nocardioides marinquilinus</name>
    <dbReference type="NCBI Taxonomy" id="1210400"/>
    <lineage>
        <taxon>Bacteria</taxon>
        <taxon>Bacillati</taxon>
        <taxon>Actinomycetota</taxon>
        <taxon>Actinomycetes</taxon>
        <taxon>Propionibacteriales</taxon>
        <taxon>Nocardioidaceae</taxon>
        <taxon>Nocardioides</taxon>
    </lineage>
</organism>
<comment type="caution">
    <text evidence="1">The sequence shown here is derived from an EMBL/GenBank/DDBJ whole genome shotgun (WGS) entry which is preliminary data.</text>
</comment>
<reference evidence="2" key="1">
    <citation type="journal article" date="2019" name="Int. J. Syst. Evol. Microbiol.">
        <title>The Global Catalogue of Microorganisms (GCM) 10K type strain sequencing project: providing services to taxonomists for standard genome sequencing and annotation.</title>
        <authorList>
            <consortium name="The Broad Institute Genomics Platform"/>
            <consortium name="The Broad Institute Genome Sequencing Center for Infectious Disease"/>
            <person name="Wu L."/>
            <person name="Ma J."/>
        </authorList>
    </citation>
    <scope>NUCLEOTIDE SEQUENCE [LARGE SCALE GENOMIC DNA]</scope>
    <source>
        <strain evidence="2">JCM 18459</strain>
    </source>
</reference>
<dbReference type="RefSeq" id="WP_345464149.1">
    <property type="nucleotide sequence ID" value="NZ_BAABKG010000007.1"/>
</dbReference>
<dbReference type="Pfam" id="PF00300">
    <property type="entry name" value="His_Phos_1"/>
    <property type="match status" value="1"/>
</dbReference>
<dbReference type="InterPro" id="IPR013078">
    <property type="entry name" value="His_Pase_superF_clade-1"/>
</dbReference>
<dbReference type="EMBL" id="BAABKG010000007">
    <property type="protein sequence ID" value="GAA5156387.1"/>
    <property type="molecule type" value="Genomic_DNA"/>
</dbReference>
<dbReference type="SUPFAM" id="SSF53254">
    <property type="entry name" value="Phosphoglycerate mutase-like"/>
    <property type="match status" value="1"/>
</dbReference>
<dbReference type="PANTHER" id="PTHR48100">
    <property type="entry name" value="BROAD-SPECIFICITY PHOSPHATASE YOR283W-RELATED"/>
    <property type="match status" value="1"/>
</dbReference>
<dbReference type="InterPro" id="IPR050275">
    <property type="entry name" value="PGM_Phosphatase"/>
</dbReference>
<protein>
    <recommendedName>
        <fullName evidence="3">Histidine phosphatase family protein</fullName>
    </recommendedName>
</protein>
<dbReference type="SMART" id="SM00855">
    <property type="entry name" value="PGAM"/>
    <property type="match status" value="1"/>
</dbReference>
<gene>
    <name evidence="1" type="ORF">GCM10023340_44070</name>
</gene>
<sequence length="207" mass="21748">MGLNLYLTRHAETVWHAENRYAGRTDVALTDHGVQQAARLGGWAAGASLDAVWCSPLTRSHQTAVPAASGAGVPLHVDERLVELDFGVAEGLTTAELGQHDPAALAAFLSDPVGSYFPGGEDPVDAVARYAAVLDELAPEAGDADATVLVVGHNTMIRLTLCHLLGLDLAAYRSVFPRLDNCALTELRVDGGAVALLRLNCAAGEWT</sequence>
<dbReference type="PANTHER" id="PTHR48100:SF1">
    <property type="entry name" value="HISTIDINE PHOSPHATASE FAMILY PROTEIN-RELATED"/>
    <property type="match status" value="1"/>
</dbReference>
<name>A0ABP9Q6C9_9ACTN</name>
<keyword evidence="2" id="KW-1185">Reference proteome</keyword>
<proteinExistence type="predicted"/>
<dbReference type="Gene3D" id="3.40.50.1240">
    <property type="entry name" value="Phosphoglycerate mutase-like"/>
    <property type="match status" value="1"/>
</dbReference>
<dbReference type="InterPro" id="IPR029033">
    <property type="entry name" value="His_PPase_superfam"/>
</dbReference>